<feature type="transmembrane region" description="Helical" evidence="6">
    <location>
        <begin position="169"/>
        <end position="187"/>
    </location>
</feature>
<name>A0ABQ3UPU6_9CHLR</name>
<evidence type="ECO:0008006" key="10">
    <source>
        <dbReference type="Google" id="ProtNLM"/>
    </source>
</evidence>
<dbReference type="EMBL" id="BNJG01000001">
    <property type="protein sequence ID" value="GHO54764.1"/>
    <property type="molecule type" value="Genomic_DNA"/>
</dbReference>
<protein>
    <recommendedName>
        <fullName evidence="10">BAX inhibitor protein</fullName>
    </recommendedName>
</protein>
<keyword evidence="4 6" id="KW-1133">Transmembrane helix</keyword>
<evidence type="ECO:0000256" key="6">
    <source>
        <dbReference type="RuleBase" id="RU004379"/>
    </source>
</evidence>
<evidence type="ECO:0000256" key="4">
    <source>
        <dbReference type="ARBA" id="ARBA00022989"/>
    </source>
</evidence>
<feature type="transmembrane region" description="Helical" evidence="6">
    <location>
        <begin position="137"/>
        <end position="157"/>
    </location>
</feature>
<dbReference type="CDD" id="cd10432">
    <property type="entry name" value="BI-1-like_bacterial"/>
    <property type="match status" value="1"/>
</dbReference>
<dbReference type="InterPro" id="IPR006214">
    <property type="entry name" value="Bax_inhibitor_1-related"/>
</dbReference>
<evidence type="ECO:0000313" key="9">
    <source>
        <dbReference type="Proteomes" id="UP000654345"/>
    </source>
</evidence>
<feature type="transmembrane region" description="Helical" evidence="6">
    <location>
        <begin position="56"/>
        <end position="77"/>
    </location>
</feature>
<feature type="transmembrane region" description="Helical" evidence="6">
    <location>
        <begin position="224"/>
        <end position="250"/>
    </location>
</feature>
<keyword evidence="5 6" id="KW-0472">Membrane</keyword>
<dbReference type="Proteomes" id="UP000654345">
    <property type="component" value="Unassembled WGS sequence"/>
</dbReference>
<evidence type="ECO:0000313" key="8">
    <source>
        <dbReference type="EMBL" id="GHO54764.1"/>
    </source>
</evidence>
<organism evidence="8 9">
    <name type="scientific">Ktedonobacter robiniae</name>
    <dbReference type="NCBI Taxonomy" id="2778365"/>
    <lineage>
        <taxon>Bacteria</taxon>
        <taxon>Bacillati</taxon>
        <taxon>Chloroflexota</taxon>
        <taxon>Ktedonobacteria</taxon>
        <taxon>Ktedonobacterales</taxon>
        <taxon>Ktedonobacteraceae</taxon>
        <taxon>Ktedonobacter</taxon>
    </lineage>
</organism>
<dbReference type="RefSeq" id="WP_201371437.1">
    <property type="nucleotide sequence ID" value="NZ_BNJG01000001.1"/>
</dbReference>
<keyword evidence="9" id="KW-1185">Reference proteome</keyword>
<evidence type="ECO:0000256" key="5">
    <source>
        <dbReference type="ARBA" id="ARBA00023136"/>
    </source>
</evidence>
<comment type="similarity">
    <text evidence="2 6">Belongs to the BI1 family.</text>
</comment>
<comment type="subcellular location">
    <subcellularLocation>
        <location evidence="1">Membrane</location>
        <topology evidence="1">Multi-pass membrane protein</topology>
    </subcellularLocation>
</comment>
<feature type="transmembrane region" description="Helical" evidence="6">
    <location>
        <begin position="193"/>
        <end position="212"/>
    </location>
</feature>
<feature type="region of interest" description="Disordered" evidence="7">
    <location>
        <begin position="1"/>
        <end position="21"/>
    </location>
</feature>
<dbReference type="Pfam" id="PF01027">
    <property type="entry name" value="Bax1-I"/>
    <property type="match status" value="1"/>
</dbReference>
<evidence type="ECO:0000256" key="1">
    <source>
        <dbReference type="ARBA" id="ARBA00004141"/>
    </source>
</evidence>
<evidence type="ECO:0000256" key="2">
    <source>
        <dbReference type="ARBA" id="ARBA00010350"/>
    </source>
</evidence>
<feature type="compositionally biased region" description="Low complexity" evidence="7">
    <location>
        <begin position="1"/>
        <end position="17"/>
    </location>
</feature>
<gene>
    <name evidence="8" type="ORF">KSB_32390</name>
</gene>
<comment type="caution">
    <text evidence="8">The sequence shown here is derived from an EMBL/GenBank/DDBJ whole genome shotgun (WGS) entry which is preliminary data.</text>
</comment>
<keyword evidence="3 6" id="KW-0812">Transmembrane</keyword>
<evidence type="ECO:0000256" key="3">
    <source>
        <dbReference type="ARBA" id="ARBA00022692"/>
    </source>
</evidence>
<evidence type="ECO:0000256" key="7">
    <source>
        <dbReference type="SAM" id="MobiDB-lite"/>
    </source>
</evidence>
<sequence length="256" mass="28412">MYNPRNNNPYGGDPYGNPYGGGNRRRSRFDSPYRYQTLPYGYSNTAAQSSSLMAKVLNMLGLSFLVASIGAFFGIAMNLPSGTSILFALLGLVVLIALQFLIQRPGINLFLLYSFTFLEGLSLAPLLGYYLYHASGILFEAFAITAVASLGLGVYAWTTKRDFSRLGDYLFWGLILLIVASLIGFFFHSPLFYTVIAFVGVAIFSGFVLFYIQRAKYMADTTPNAIGLTISIFLTVLNLFLYILEILSIFQRGNNR</sequence>
<dbReference type="PANTHER" id="PTHR23291">
    <property type="entry name" value="BAX INHIBITOR-RELATED"/>
    <property type="match status" value="1"/>
</dbReference>
<feature type="transmembrane region" description="Helical" evidence="6">
    <location>
        <begin position="109"/>
        <end position="131"/>
    </location>
</feature>
<proteinExistence type="inferred from homology"/>
<reference evidence="8 9" key="1">
    <citation type="journal article" date="2021" name="Int. J. Syst. Evol. Microbiol.">
        <title>Reticulibacter mediterranei gen. nov., sp. nov., within the new family Reticulibacteraceae fam. nov., and Ktedonospora formicarum gen. nov., sp. nov., Ktedonobacter robiniae sp. nov., Dictyobacter formicarum sp. nov. and Dictyobacter arantiisoli sp. nov., belonging to the class Ktedonobacteria.</title>
        <authorList>
            <person name="Yabe S."/>
            <person name="Zheng Y."/>
            <person name="Wang C.M."/>
            <person name="Sakai Y."/>
            <person name="Abe K."/>
            <person name="Yokota A."/>
            <person name="Donadio S."/>
            <person name="Cavaletti L."/>
            <person name="Monciardini P."/>
        </authorList>
    </citation>
    <scope>NUCLEOTIDE SEQUENCE [LARGE SCALE GENOMIC DNA]</scope>
    <source>
        <strain evidence="8 9">SOSP1-30</strain>
    </source>
</reference>
<accession>A0ABQ3UPU6</accession>
<dbReference type="PANTHER" id="PTHR23291:SF50">
    <property type="entry name" value="PROTEIN LIFEGUARD 4"/>
    <property type="match status" value="1"/>
</dbReference>
<feature type="transmembrane region" description="Helical" evidence="6">
    <location>
        <begin position="83"/>
        <end position="102"/>
    </location>
</feature>